<dbReference type="PANTHER" id="PTHR42915">
    <property type="entry name" value="HYPOTHETICAL 460 KDA PROTEIN IN FEUA-SIGW INTERGENIC REGION [PRECURSOR]"/>
    <property type="match status" value="1"/>
</dbReference>
<organism evidence="4 5">
    <name type="scientific">Pseudogulbenkiania subflava DSM 22618</name>
    <dbReference type="NCBI Taxonomy" id="1123014"/>
    <lineage>
        <taxon>Bacteria</taxon>
        <taxon>Pseudomonadati</taxon>
        <taxon>Pseudomonadota</taxon>
        <taxon>Betaproteobacteria</taxon>
        <taxon>Neisseriales</taxon>
        <taxon>Chromobacteriaceae</taxon>
        <taxon>Pseudogulbenkiania</taxon>
    </lineage>
</organism>
<protein>
    <submittedName>
        <fullName evidence="4">Uncharacterized conserved protein YbbC, DUF1343 family</fullName>
    </submittedName>
</protein>
<dbReference type="Gene3D" id="3.40.710.10">
    <property type="entry name" value="DD-peptidase/beta-lactamase superfamily"/>
    <property type="match status" value="1"/>
</dbReference>
<name>A0A1Y6BDA5_9NEIS</name>
<feature type="domain" description="Peptidoglycan beta-N-acetylmuramidase NamZ C-terminal" evidence="3">
    <location>
        <begin position="639"/>
        <end position="787"/>
    </location>
</feature>
<evidence type="ECO:0000259" key="2">
    <source>
        <dbReference type="Pfam" id="PF07075"/>
    </source>
</evidence>
<dbReference type="AlphaFoldDB" id="A0A1Y6BDA5"/>
<dbReference type="Pfam" id="PF20732">
    <property type="entry name" value="NamZ_C"/>
    <property type="match status" value="1"/>
</dbReference>
<dbReference type="EMBL" id="FXAG01000004">
    <property type="protein sequence ID" value="SMF05555.1"/>
    <property type="molecule type" value="Genomic_DNA"/>
</dbReference>
<dbReference type="InterPro" id="IPR012338">
    <property type="entry name" value="Beta-lactam/transpept-like"/>
</dbReference>
<gene>
    <name evidence="4" type="ORF">SAMN02745746_00953</name>
</gene>
<dbReference type="InterPro" id="IPR008302">
    <property type="entry name" value="NamZ"/>
</dbReference>
<dbReference type="Gene3D" id="3.90.1150.140">
    <property type="match status" value="1"/>
</dbReference>
<feature type="domain" description="Beta-lactamase-related" evidence="1">
    <location>
        <begin position="45"/>
        <end position="371"/>
    </location>
</feature>
<dbReference type="GO" id="GO:0033922">
    <property type="term" value="F:peptidoglycan beta-N-acetylmuramidase activity"/>
    <property type="evidence" value="ECO:0007669"/>
    <property type="project" value="InterPro"/>
</dbReference>
<dbReference type="PANTHER" id="PTHR42915:SF1">
    <property type="entry name" value="PEPTIDOGLYCAN BETA-N-ACETYLMURAMIDASE NAMZ"/>
    <property type="match status" value="1"/>
</dbReference>
<dbReference type="Pfam" id="PF00144">
    <property type="entry name" value="Beta-lactamase"/>
    <property type="match status" value="1"/>
</dbReference>
<evidence type="ECO:0000313" key="5">
    <source>
        <dbReference type="Proteomes" id="UP000192920"/>
    </source>
</evidence>
<evidence type="ECO:0000259" key="1">
    <source>
        <dbReference type="Pfam" id="PF00144"/>
    </source>
</evidence>
<dbReference type="InterPro" id="IPR048503">
    <property type="entry name" value="NamZ_C"/>
</dbReference>
<dbReference type="InterPro" id="IPR001466">
    <property type="entry name" value="Beta-lactam-related"/>
</dbReference>
<evidence type="ECO:0000313" key="4">
    <source>
        <dbReference type="EMBL" id="SMF05555.1"/>
    </source>
</evidence>
<accession>A0A1Y6BDA5</accession>
<dbReference type="STRING" id="1123014.SAMN02745746_00953"/>
<dbReference type="Gene3D" id="3.40.50.12170">
    <property type="entry name" value="Uncharacterised protein PF07075, DUF1343"/>
    <property type="match status" value="1"/>
</dbReference>
<feature type="domain" description="Peptidoglycan beta-N-acetylmuramidase NamZ N-terminal" evidence="2">
    <location>
        <begin position="435"/>
        <end position="634"/>
    </location>
</feature>
<dbReference type="SUPFAM" id="SSF56601">
    <property type="entry name" value="beta-lactamase/transpeptidase-like"/>
    <property type="match status" value="1"/>
</dbReference>
<dbReference type="Proteomes" id="UP000192920">
    <property type="component" value="Unassembled WGS sequence"/>
</dbReference>
<sequence>MMPRLFLLLGLMLCLGAEPVLGLAGVVVDAVTHAPPSWAPLEAAVRAQILAGRMPGAVVVVGDADGVRYRQAFGSRGPAGERMTEDSIFDLASLTKAVATTTAVLQLVERNWLALDAPAAHYWPAFGSHGKDTITLRQLLAHTSGLPVGLDLSGRDVDREEMLRRIVATRRVAEPGSKVLYSDINFEVLGVLVERVSGQPLDVYCQRHIFQPLGMRDTGFLPAAERWPRIAPTRPALANLARGRVHDPAAQHMGGVSGHAGLFASADDLARFARALLNDGRLGWQRILRPQSVALLFQPQSPTEAPHWRGIGWALEAPLVANRDALAPVGMIGHTGFTGTGLWIDRVTQRFLIVLSNRVYQEGSGDAQPLRHQLLALLASLEPPRPPTAIAADPVLAAAAALPPPVLPADERPRVETGIDVLEGQSFAPLAGLRVGLITNLSGVDGRGWRTIDRLRWAPGVTLAAVFSPEHGVYGDQEGQVVSQTEPFSGLPLYSLYGATRRPTPAMLAGLDALVFDIQDAGVRFYTFASTLGYAMEAAAAQGLRVFVLDRPNPLGAEQVDGPLLDDDLTSFTGYFPLPLQHGMTLGELARLFNGEKRLGTELTVVAMQGYRRAMRFEETRLSWLPPSPNLRTLSQVRLYPGVALLEGANVSVGRGTERPFEWLGAPWIDGPGLAEELNARAIPGVRFEPAEFVPDDSLYRGERCQGVRLIVTDRQALRAPLLGIELIAALQRRYPQRFALAQTLGMVGSRQVLAALQRGEDPRHIEADWQPALQRFRALRERYLLYDTAAP</sequence>
<keyword evidence="5" id="KW-1185">Reference proteome</keyword>
<evidence type="ECO:0000259" key="3">
    <source>
        <dbReference type="Pfam" id="PF20732"/>
    </source>
</evidence>
<dbReference type="RefSeq" id="WP_143477754.1">
    <property type="nucleotide sequence ID" value="NZ_FXAG01000004.1"/>
</dbReference>
<reference evidence="5" key="1">
    <citation type="submission" date="2017-04" db="EMBL/GenBank/DDBJ databases">
        <authorList>
            <person name="Varghese N."/>
            <person name="Submissions S."/>
        </authorList>
    </citation>
    <scope>NUCLEOTIDE SEQUENCE [LARGE SCALE GENOMIC DNA]</scope>
    <source>
        <strain evidence="5">DSM 22618</strain>
    </source>
</reference>
<proteinExistence type="predicted"/>
<dbReference type="InterPro" id="IPR048502">
    <property type="entry name" value="NamZ_N"/>
</dbReference>
<dbReference type="Pfam" id="PF07075">
    <property type="entry name" value="NamZ_N"/>
    <property type="match status" value="1"/>
</dbReference>